<evidence type="ECO:0000256" key="2">
    <source>
        <dbReference type="ARBA" id="ARBA00022679"/>
    </source>
</evidence>
<keyword evidence="3 5" id="KW-0418">Kinase</keyword>
<comment type="caution">
    <text evidence="5">The sequence shown here is derived from an EMBL/GenBank/DDBJ whole genome shotgun (WGS) entry which is preliminary data.</text>
</comment>
<comment type="similarity">
    <text evidence="1">Belongs to the carbohydrate kinase PfkB family.</text>
</comment>
<evidence type="ECO:0000259" key="4">
    <source>
        <dbReference type="Pfam" id="PF00294"/>
    </source>
</evidence>
<dbReference type="InterPro" id="IPR011611">
    <property type="entry name" value="PfkB_dom"/>
</dbReference>
<dbReference type="Pfam" id="PF00294">
    <property type="entry name" value="PfkB"/>
    <property type="match status" value="1"/>
</dbReference>
<keyword evidence="6" id="KW-1185">Reference proteome</keyword>
<name>A0A9W6R2T1_9PSEU</name>
<evidence type="ECO:0000256" key="1">
    <source>
        <dbReference type="ARBA" id="ARBA00010688"/>
    </source>
</evidence>
<dbReference type="Proteomes" id="UP001165136">
    <property type="component" value="Unassembled WGS sequence"/>
</dbReference>
<keyword evidence="2" id="KW-0808">Transferase</keyword>
<dbReference type="InterPro" id="IPR002173">
    <property type="entry name" value="Carboh/pur_kinase_PfkB_CS"/>
</dbReference>
<accession>A0A9W6R2T1</accession>
<feature type="domain" description="Carbohydrate kinase PfkB" evidence="4">
    <location>
        <begin position="26"/>
        <end position="282"/>
    </location>
</feature>
<sequence>MLAVAGDLVEDVVVWPAGPVRPATDNPALIRRARGGSAANVAMFAAALRPTRFIGRVGADPLGTQLVAALAESGVDVRVQRAGHTGSIVIIVDADGERTMFPDRGASAELGPVSPDWLTGVELLHVPAYTFATAPSAASALDMIRTVRAAGGMVTVDASSTALLTGFGTERWRKLMGRLRPDVLFANAAEADLLRLAGETPPAGTHFVLKDGARPTTIIDGTGRRLTVPVPPVPEARDTTGAGDAFAAGYLCALADGRSPAAAAAAGHSLAATVLAAPGASTREVS</sequence>
<protein>
    <submittedName>
        <fullName evidence="5">Sugar kinase</fullName>
    </submittedName>
</protein>
<dbReference type="GO" id="GO:0016301">
    <property type="term" value="F:kinase activity"/>
    <property type="evidence" value="ECO:0007669"/>
    <property type="project" value="UniProtKB-KW"/>
</dbReference>
<evidence type="ECO:0000256" key="3">
    <source>
        <dbReference type="ARBA" id="ARBA00022777"/>
    </source>
</evidence>
<dbReference type="SUPFAM" id="SSF53613">
    <property type="entry name" value="Ribokinase-like"/>
    <property type="match status" value="1"/>
</dbReference>
<dbReference type="EMBL" id="BSTI01000010">
    <property type="protein sequence ID" value="GLY68099.1"/>
    <property type="molecule type" value="Genomic_DNA"/>
</dbReference>
<dbReference type="RefSeq" id="WP_285488210.1">
    <property type="nucleotide sequence ID" value="NZ_BSTI01000010.1"/>
</dbReference>
<dbReference type="InterPro" id="IPR052700">
    <property type="entry name" value="Carb_kinase_PfkB-like"/>
</dbReference>
<proteinExistence type="inferred from homology"/>
<gene>
    <name evidence="5" type="ORF">Atai01_47180</name>
</gene>
<evidence type="ECO:0000313" key="5">
    <source>
        <dbReference type="EMBL" id="GLY68099.1"/>
    </source>
</evidence>
<organism evidence="5 6">
    <name type="scientific">Amycolatopsis taiwanensis</name>
    <dbReference type="NCBI Taxonomy" id="342230"/>
    <lineage>
        <taxon>Bacteria</taxon>
        <taxon>Bacillati</taxon>
        <taxon>Actinomycetota</taxon>
        <taxon>Actinomycetes</taxon>
        <taxon>Pseudonocardiales</taxon>
        <taxon>Pseudonocardiaceae</taxon>
        <taxon>Amycolatopsis</taxon>
    </lineage>
</organism>
<dbReference type="PROSITE" id="PS00584">
    <property type="entry name" value="PFKB_KINASES_2"/>
    <property type="match status" value="1"/>
</dbReference>
<reference evidence="5" key="1">
    <citation type="submission" date="2023-03" db="EMBL/GenBank/DDBJ databases">
        <title>Amycolatopsis taiwanensis NBRC 103393.</title>
        <authorList>
            <person name="Ichikawa N."/>
            <person name="Sato H."/>
            <person name="Tonouchi N."/>
        </authorList>
    </citation>
    <scope>NUCLEOTIDE SEQUENCE</scope>
    <source>
        <strain evidence="5">NBRC 103393</strain>
    </source>
</reference>
<dbReference type="AlphaFoldDB" id="A0A9W6R2T1"/>
<dbReference type="PANTHER" id="PTHR43320:SF3">
    <property type="entry name" value="CARBOHYDRATE KINASE PFKB DOMAIN-CONTAINING PROTEIN"/>
    <property type="match status" value="1"/>
</dbReference>
<dbReference type="InterPro" id="IPR029056">
    <property type="entry name" value="Ribokinase-like"/>
</dbReference>
<dbReference type="PANTHER" id="PTHR43320">
    <property type="entry name" value="SUGAR KINASE"/>
    <property type="match status" value="1"/>
</dbReference>
<dbReference type="Gene3D" id="3.40.1190.20">
    <property type="match status" value="1"/>
</dbReference>
<evidence type="ECO:0000313" key="6">
    <source>
        <dbReference type="Proteomes" id="UP001165136"/>
    </source>
</evidence>